<proteinExistence type="inferred from homology"/>
<dbReference type="AlphaFoldDB" id="A0A811LGV7"/>
<feature type="region of interest" description="Disordered" evidence="2">
    <location>
        <begin position="339"/>
        <end position="394"/>
    </location>
</feature>
<feature type="region of interest" description="Disordered" evidence="2">
    <location>
        <begin position="514"/>
        <end position="536"/>
    </location>
</feature>
<dbReference type="InterPro" id="IPR017862">
    <property type="entry name" value="SKI-int_prot_SKIP"/>
</dbReference>
<dbReference type="EMBL" id="CAJFCW020000005">
    <property type="protein sequence ID" value="CAG9122161.1"/>
    <property type="molecule type" value="Genomic_DNA"/>
</dbReference>
<comment type="similarity">
    <text evidence="1">Belongs to the SNW family.</text>
</comment>
<dbReference type="Proteomes" id="UP000614601">
    <property type="component" value="Unassembled WGS sequence"/>
</dbReference>
<sequence>MSIKLADILPAPVNARDDLSSEVTRDSWFKGREDALENEIKAVVLKSVPPYGQRSAYTPRVPEDYGDGGAFPEIHIAQFPLGMGSETGLARNVGANKTLALQYDKDGKLRHDAIAKIGHGKDKIVHTRLQNTKQRAIDPEDPELQRPSQEEIEETMRKTKEQIEKITNAKIASALPVQHAKKTEPAQYIRYTPSQQNSEGTSQQRIIRMVEAQRDPMEPPRFQINQKIPRAPPSPPAPVLHSPPRKVTQKEQADWKIPPCISNWKNPKGFTVGLDKRLAADGRGLQQVHINENFAKLSEALQLAQRTAREGVEARNQMEKRIADNKRLEQEKKMMELAKEARANRQHKKPQEDDEGVARRDEIRKEKMDEIRRERNLTRGRPDAAEKLKRDRERDISEKVALGLPGTKDKSGETQFDHRLFNKDAGLDSGAMDEDTYNVYDQPWRTESNVQSIYRPRKQAENPYGDDLDEIVKQNRFQPDRGFKGAEPVLNAAPRNGPVEFEVEKDDIFGIGDLFKTKDKRKDTEDAGPSSKKSRR</sequence>
<dbReference type="Proteomes" id="UP000783686">
    <property type="component" value="Unassembled WGS sequence"/>
</dbReference>
<evidence type="ECO:0000256" key="1">
    <source>
        <dbReference type="ARBA" id="ARBA00010197"/>
    </source>
</evidence>
<feature type="domain" description="SKI-interacting protein SKIP SNW" evidence="3">
    <location>
        <begin position="187"/>
        <end position="345"/>
    </location>
</feature>
<dbReference type="GO" id="GO:0005681">
    <property type="term" value="C:spliceosomal complex"/>
    <property type="evidence" value="ECO:0007669"/>
    <property type="project" value="InterPro"/>
</dbReference>
<dbReference type="Pfam" id="PF02731">
    <property type="entry name" value="SKIP_SNW"/>
    <property type="match status" value="1"/>
</dbReference>
<evidence type="ECO:0000313" key="4">
    <source>
        <dbReference type="EMBL" id="CAD5226426.1"/>
    </source>
</evidence>
<name>A0A811LGV7_9BILA</name>
<gene>
    <name evidence="4" type="ORF">BOKJ2_LOCUS12072</name>
</gene>
<keyword evidence="5" id="KW-1185">Reference proteome</keyword>
<dbReference type="GO" id="GO:0000398">
    <property type="term" value="P:mRNA splicing, via spliceosome"/>
    <property type="evidence" value="ECO:0007669"/>
    <property type="project" value="InterPro"/>
</dbReference>
<feature type="compositionally biased region" description="Basic and acidic residues" evidence="2">
    <location>
        <begin position="515"/>
        <end position="525"/>
    </location>
</feature>
<evidence type="ECO:0000259" key="3">
    <source>
        <dbReference type="Pfam" id="PF02731"/>
    </source>
</evidence>
<dbReference type="OrthoDB" id="666364at2759"/>
<feature type="compositionally biased region" description="Basic and acidic residues" evidence="2">
    <location>
        <begin position="356"/>
        <end position="394"/>
    </location>
</feature>
<protein>
    <recommendedName>
        <fullName evidence="3">SKI-interacting protein SKIP SNW domain-containing protein</fullName>
    </recommendedName>
</protein>
<evidence type="ECO:0000313" key="5">
    <source>
        <dbReference type="Proteomes" id="UP000614601"/>
    </source>
</evidence>
<accession>A0A811LGV7</accession>
<dbReference type="PANTHER" id="PTHR12096">
    <property type="entry name" value="NUCLEAR PROTEIN SKIP-RELATED"/>
    <property type="match status" value="1"/>
</dbReference>
<comment type="caution">
    <text evidence="4">The sequence shown here is derived from an EMBL/GenBank/DDBJ whole genome shotgun (WGS) entry which is preliminary data.</text>
</comment>
<organism evidence="4 5">
    <name type="scientific">Bursaphelenchus okinawaensis</name>
    <dbReference type="NCBI Taxonomy" id="465554"/>
    <lineage>
        <taxon>Eukaryota</taxon>
        <taxon>Metazoa</taxon>
        <taxon>Ecdysozoa</taxon>
        <taxon>Nematoda</taxon>
        <taxon>Chromadorea</taxon>
        <taxon>Rhabditida</taxon>
        <taxon>Tylenchina</taxon>
        <taxon>Tylenchomorpha</taxon>
        <taxon>Aphelenchoidea</taxon>
        <taxon>Aphelenchoididae</taxon>
        <taxon>Bursaphelenchus</taxon>
    </lineage>
</organism>
<dbReference type="InterPro" id="IPR004015">
    <property type="entry name" value="SKI-int_prot_SKIP_SNW-dom"/>
</dbReference>
<reference evidence="4" key="1">
    <citation type="submission" date="2020-09" db="EMBL/GenBank/DDBJ databases">
        <authorList>
            <person name="Kikuchi T."/>
        </authorList>
    </citation>
    <scope>NUCLEOTIDE SEQUENCE</scope>
    <source>
        <strain evidence="4">SH1</strain>
    </source>
</reference>
<evidence type="ECO:0000256" key="2">
    <source>
        <dbReference type="SAM" id="MobiDB-lite"/>
    </source>
</evidence>
<dbReference type="EMBL" id="CAJFDH010000005">
    <property type="protein sequence ID" value="CAD5226426.1"/>
    <property type="molecule type" value="Genomic_DNA"/>
</dbReference>